<gene>
    <name evidence="1" type="ORF">FHU38_004266</name>
</gene>
<dbReference type="RefSeq" id="WP_167174192.1">
    <property type="nucleotide sequence ID" value="NZ_JAAOYM010000001.1"/>
</dbReference>
<evidence type="ECO:0000313" key="2">
    <source>
        <dbReference type="Proteomes" id="UP000545493"/>
    </source>
</evidence>
<dbReference type="Proteomes" id="UP000545493">
    <property type="component" value="Unassembled WGS sequence"/>
</dbReference>
<sequence length="373" mass="40898">MLELDREQVLAYRIASHGLSREQDDPTKLAVFDLGVQDATARAAAELALAARLPTDRPVSLVDDERFTLAWSHRGAPHYHRTEELASLIPALLPADDADTLARLSWQRKEVTGAGMPATDVLLTAARAMRKAVRTTMTKGEASAAVTKLVPAALSRWCRPCQATHIHEQLMRLATPLAGIRLVAGVTPATLEPLADRPRIPVATDIERTTRVVADYLRLHGPALPAEAAGFLGSTRATVAERLWPSDLVEVRLDGKKRYIPADRVAELANPPTPDIVRLLPPWDPFLQARDRELLVPDKAHRKEFWKVIANPGALLAHGELAGTWRTKSAGRRFEVTFTELLRLGTAARAAAEEEAARVAAVRGYADLRVVWS</sequence>
<reference evidence="1 2" key="1">
    <citation type="submission" date="2020-03" db="EMBL/GenBank/DDBJ databases">
        <title>Sequencing the genomes of 1000 actinobacteria strains.</title>
        <authorList>
            <person name="Klenk H.-P."/>
        </authorList>
    </citation>
    <scope>NUCLEOTIDE SEQUENCE [LARGE SCALE GENOMIC DNA]</scope>
    <source>
        <strain evidence="1 2">DSM 45685</strain>
    </source>
</reference>
<proteinExistence type="predicted"/>
<dbReference type="Pfam" id="PF06224">
    <property type="entry name" value="AlkZ-like"/>
    <property type="match status" value="1"/>
</dbReference>
<organism evidence="1 2">
    <name type="scientific">Saccharomonospora amisosensis</name>
    <dbReference type="NCBI Taxonomy" id="1128677"/>
    <lineage>
        <taxon>Bacteria</taxon>
        <taxon>Bacillati</taxon>
        <taxon>Actinomycetota</taxon>
        <taxon>Actinomycetes</taxon>
        <taxon>Pseudonocardiales</taxon>
        <taxon>Pseudonocardiaceae</taxon>
        <taxon>Saccharomonospora</taxon>
    </lineage>
</organism>
<dbReference type="PANTHER" id="PTHR38479:SF2">
    <property type="entry name" value="WINGED HELIX DNA-BINDING DOMAIN-CONTAINING PROTEIN"/>
    <property type="match status" value="1"/>
</dbReference>
<dbReference type="AlphaFoldDB" id="A0A7X5UTH0"/>
<evidence type="ECO:0008006" key="3">
    <source>
        <dbReference type="Google" id="ProtNLM"/>
    </source>
</evidence>
<dbReference type="EMBL" id="JAAOYM010000001">
    <property type="protein sequence ID" value="NIJ13922.1"/>
    <property type="molecule type" value="Genomic_DNA"/>
</dbReference>
<dbReference type="PANTHER" id="PTHR38479">
    <property type="entry name" value="LMO0824 PROTEIN"/>
    <property type="match status" value="1"/>
</dbReference>
<comment type="caution">
    <text evidence="1">The sequence shown here is derived from an EMBL/GenBank/DDBJ whole genome shotgun (WGS) entry which is preliminary data.</text>
</comment>
<name>A0A7X5UTH0_9PSEU</name>
<evidence type="ECO:0000313" key="1">
    <source>
        <dbReference type="EMBL" id="NIJ13922.1"/>
    </source>
</evidence>
<accession>A0A7X5UTH0</accession>
<keyword evidence="2" id="KW-1185">Reference proteome</keyword>
<dbReference type="InterPro" id="IPR009351">
    <property type="entry name" value="AlkZ-like"/>
</dbReference>
<protein>
    <recommendedName>
        <fullName evidence="3">Winged helix DNA-binding domain-containing protein</fullName>
    </recommendedName>
</protein>